<proteinExistence type="predicted"/>
<name>A0ABU8I683_9SPHI</name>
<sequence length="537" mass="62641">MYSKKILFALLGICLHLFALGQQIVNKKSLGAFDTQTHSKLEEINALVFKPEGYETVPWPKLPDSINFSLFASDPKAKKLEENKLAINPLLAFRNPISFKKGDIYIGYDQNWFRLSNYYKYNNDKKSVEESRRWTNSINADPKSIGPSYAGLQYLEYVNRDALKLINADTALIFTSNTKFKFKDTVDNYEMITVYLLKFDLGVGKVYYYYPIGERMKALQEINQTWGVVRFKPDSEFTHPDHSGHIPKPKEPDLYYGKFAFLNNPDQVKREEENYRKKNLNGQAAKLVLEGVNFARVKDWGNAKTKYEEALKIDPNHALAYLQLTWLALEQNMEKDARNYWASLSKLQPTSPETWFVKGMIEKRFNQLDNAFITFDKVLADFDSLYYKAHLEKASIYVMRNDQVAAEKEFEAALLIFKKESEKAKRGEKYRMMQLYDFYLAKMQYARFLGSKQEFEKGKNQLEDFLREYEANQNSISLGIPKTIYGRIYPENLADVHFWLGIFYVNLKDENKCVEHFKKAKELGKVLPAEVENLLKI</sequence>
<organism evidence="2 3">
    <name type="scientific">Sphingobacterium tenebrionis</name>
    <dbReference type="NCBI Taxonomy" id="3111775"/>
    <lineage>
        <taxon>Bacteria</taxon>
        <taxon>Pseudomonadati</taxon>
        <taxon>Bacteroidota</taxon>
        <taxon>Sphingobacteriia</taxon>
        <taxon>Sphingobacteriales</taxon>
        <taxon>Sphingobacteriaceae</taxon>
        <taxon>Sphingobacterium</taxon>
    </lineage>
</organism>
<gene>
    <name evidence="2" type="ORF">VJ786_09980</name>
</gene>
<dbReference type="InterPro" id="IPR019734">
    <property type="entry name" value="TPR_rpt"/>
</dbReference>
<feature type="repeat" description="TPR" evidence="1">
    <location>
        <begin position="284"/>
        <end position="317"/>
    </location>
</feature>
<dbReference type="InterPro" id="IPR011990">
    <property type="entry name" value="TPR-like_helical_dom_sf"/>
</dbReference>
<evidence type="ECO:0008006" key="4">
    <source>
        <dbReference type="Google" id="ProtNLM"/>
    </source>
</evidence>
<dbReference type="RefSeq" id="WP_134776902.1">
    <property type="nucleotide sequence ID" value="NZ_JAYLLN010000022.1"/>
</dbReference>
<dbReference type="PROSITE" id="PS50005">
    <property type="entry name" value="TPR"/>
    <property type="match status" value="1"/>
</dbReference>
<dbReference type="SMART" id="SM00028">
    <property type="entry name" value="TPR"/>
    <property type="match status" value="5"/>
</dbReference>
<reference evidence="2 3" key="1">
    <citation type="submission" date="2024-01" db="EMBL/GenBank/DDBJ databases">
        <title>Sphingobacterium tenebrionis sp. nov., a novel endophyte isolated from tenebrio molitor intestines.</title>
        <authorList>
            <person name="Zhang C."/>
        </authorList>
    </citation>
    <scope>NUCLEOTIDE SEQUENCE [LARGE SCALE GENOMIC DNA]</scope>
    <source>
        <strain evidence="2 3">PU5-4</strain>
    </source>
</reference>
<accession>A0ABU8I683</accession>
<keyword evidence="3" id="KW-1185">Reference proteome</keyword>
<dbReference type="EMBL" id="JAYLLN010000022">
    <property type="protein sequence ID" value="MEI5985232.1"/>
    <property type="molecule type" value="Genomic_DNA"/>
</dbReference>
<dbReference type="Gene3D" id="1.25.40.10">
    <property type="entry name" value="Tetratricopeptide repeat domain"/>
    <property type="match status" value="1"/>
</dbReference>
<dbReference type="SUPFAM" id="SSF48452">
    <property type="entry name" value="TPR-like"/>
    <property type="match status" value="1"/>
</dbReference>
<comment type="caution">
    <text evidence="2">The sequence shown here is derived from an EMBL/GenBank/DDBJ whole genome shotgun (WGS) entry which is preliminary data.</text>
</comment>
<protein>
    <recommendedName>
        <fullName evidence="4">Tetratricopeptide repeat protein</fullName>
    </recommendedName>
</protein>
<evidence type="ECO:0000313" key="3">
    <source>
        <dbReference type="Proteomes" id="UP001363035"/>
    </source>
</evidence>
<dbReference type="Proteomes" id="UP001363035">
    <property type="component" value="Unassembled WGS sequence"/>
</dbReference>
<keyword evidence="1" id="KW-0802">TPR repeat</keyword>
<evidence type="ECO:0000256" key="1">
    <source>
        <dbReference type="PROSITE-ProRule" id="PRU00339"/>
    </source>
</evidence>
<dbReference type="Pfam" id="PF13181">
    <property type="entry name" value="TPR_8"/>
    <property type="match status" value="1"/>
</dbReference>
<evidence type="ECO:0000313" key="2">
    <source>
        <dbReference type="EMBL" id="MEI5985232.1"/>
    </source>
</evidence>